<evidence type="ECO:0000313" key="9">
    <source>
        <dbReference type="EMBL" id="KAG5627479.1"/>
    </source>
</evidence>
<dbReference type="GO" id="GO:0009570">
    <property type="term" value="C:chloroplast stroma"/>
    <property type="evidence" value="ECO:0007669"/>
    <property type="project" value="TreeGrafter"/>
</dbReference>
<keyword evidence="5" id="KW-0560">Oxidoreductase</keyword>
<dbReference type="GO" id="GO:0016121">
    <property type="term" value="P:carotene catabolic process"/>
    <property type="evidence" value="ECO:0007669"/>
    <property type="project" value="TreeGrafter"/>
</dbReference>
<evidence type="ECO:0000256" key="1">
    <source>
        <dbReference type="ARBA" id="ARBA00001954"/>
    </source>
</evidence>
<evidence type="ECO:0000256" key="7">
    <source>
        <dbReference type="ARBA" id="ARBA00039084"/>
    </source>
</evidence>
<dbReference type="Pfam" id="PF03055">
    <property type="entry name" value="RPE65"/>
    <property type="match status" value="1"/>
</dbReference>
<gene>
    <name evidence="9" type="ORF">H5410_012697</name>
</gene>
<dbReference type="Proteomes" id="UP000824120">
    <property type="component" value="Chromosome 2"/>
</dbReference>
<dbReference type="AlphaFoldDB" id="A0A9J6ATK5"/>
<protein>
    <recommendedName>
        <fullName evidence="7">carotenoid 9,10-dioxygenase</fullName>
        <ecNumber evidence="7">1.14.99.n4</ecNumber>
    </recommendedName>
</protein>
<dbReference type="GO" id="GO:0046872">
    <property type="term" value="F:metal ion binding"/>
    <property type="evidence" value="ECO:0007669"/>
    <property type="project" value="UniProtKB-KW"/>
</dbReference>
<comment type="similarity">
    <text evidence="2">Belongs to the carotenoid oxygenase family.</text>
</comment>
<keyword evidence="4" id="KW-0223">Dioxygenase</keyword>
<dbReference type="GO" id="GO:0010436">
    <property type="term" value="F:carotenoid dioxygenase activity"/>
    <property type="evidence" value="ECO:0007669"/>
    <property type="project" value="TreeGrafter"/>
</dbReference>
<sequence length="171" mass="18940">MGRKEDDGVERIEGGVVVVNPKPRKGLTAKAIDLLEWGIVKLMHDSSKPLHYLQGNFAPTDETPPLNDLVVQGHLPECLNGEFVRVGPNSKFAPVAGYHWLVGDLKGLFGLFTVYMQMLRTKLKLLDISYGNSTDALQVLEDGDLQTLGMLDYDKRLTHSFTAHPKVDPVT</sequence>
<evidence type="ECO:0000256" key="4">
    <source>
        <dbReference type="ARBA" id="ARBA00022964"/>
    </source>
</evidence>
<dbReference type="InterPro" id="IPR004294">
    <property type="entry name" value="Carotenoid_Oase"/>
</dbReference>
<accession>A0A9J6ATK5</accession>
<proteinExistence type="inferred from homology"/>
<evidence type="ECO:0000256" key="3">
    <source>
        <dbReference type="ARBA" id="ARBA00022723"/>
    </source>
</evidence>
<dbReference type="PANTHER" id="PTHR10543:SF89">
    <property type="entry name" value="CAROTENOID 9,10(9',10')-CLEAVAGE DIOXYGENASE 1"/>
    <property type="match status" value="1"/>
</dbReference>
<organism evidence="9 10">
    <name type="scientific">Solanum commersonii</name>
    <name type="common">Commerson's wild potato</name>
    <name type="synonym">Commerson's nightshade</name>
    <dbReference type="NCBI Taxonomy" id="4109"/>
    <lineage>
        <taxon>Eukaryota</taxon>
        <taxon>Viridiplantae</taxon>
        <taxon>Streptophyta</taxon>
        <taxon>Embryophyta</taxon>
        <taxon>Tracheophyta</taxon>
        <taxon>Spermatophyta</taxon>
        <taxon>Magnoliopsida</taxon>
        <taxon>eudicotyledons</taxon>
        <taxon>Gunneridae</taxon>
        <taxon>Pentapetalae</taxon>
        <taxon>asterids</taxon>
        <taxon>lamiids</taxon>
        <taxon>Solanales</taxon>
        <taxon>Solanaceae</taxon>
        <taxon>Solanoideae</taxon>
        <taxon>Solaneae</taxon>
        <taxon>Solanum</taxon>
    </lineage>
</organism>
<evidence type="ECO:0000256" key="2">
    <source>
        <dbReference type="ARBA" id="ARBA00006787"/>
    </source>
</evidence>
<feature type="non-terminal residue" evidence="9">
    <location>
        <position position="1"/>
    </location>
</feature>
<evidence type="ECO:0000256" key="8">
    <source>
        <dbReference type="ARBA" id="ARBA00048709"/>
    </source>
</evidence>
<keyword evidence="3" id="KW-0479">Metal-binding</keyword>
<keyword evidence="6" id="KW-0408">Iron</keyword>
<dbReference type="EC" id="1.14.99.n4" evidence="7"/>
<evidence type="ECO:0000313" key="10">
    <source>
        <dbReference type="Proteomes" id="UP000824120"/>
    </source>
</evidence>
<comment type="catalytic activity">
    <reaction evidence="8">
        <text>all-trans-zeaxanthin + 2 O2 = 4,9-dimethyldodeca-2,4,6,8,10-pentaenedial + 2 (3R)-hydroxy-beta-ionone</text>
        <dbReference type="Rhea" id="RHEA:26393"/>
        <dbReference type="ChEBI" id="CHEBI:15379"/>
        <dbReference type="ChEBI" id="CHEBI:27547"/>
        <dbReference type="ChEBI" id="CHEBI:53171"/>
        <dbReference type="ChEBI" id="CHEBI:53173"/>
        <dbReference type="EC" id="1.14.99.n4"/>
    </reaction>
</comment>
<name>A0A9J6ATK5_SOLCO</name>
<keyword evidence="10" id="KW-1185">Reference proteome</keyword>
<evidence type="ECO:0000256" key="5">
    <source>
        <dbReference type="ARBA" id="ARBA00023002"/>
    </source>
</evidence>
<dbReference type="EMBL" id="JACXVP010000002">
    <property type="protein sequence ID" value="KAG5627479.1"/>
    <property type="molecule type" value="Genomic_DNA"/>
</dbReference>
<comment type="caution">
    <text evidence="9">The sequence shown here is derived from an EMBL/GenBank/DDBJ whole genome shotgun (WGS) entry which is preliminary data.</text>
</comment>
<evidence type="ECO:0000256" key="6">
    <source>
        <dbReference type="ARBA" id="ARBA00023004"/>
    </source>
</evidence>
<dbReference type="OrthoDB" id="780171at2759"/>
<dbReference type="PANTHER" id="PTHR10543">
    <property type="entry name" value="BETA-CAROTENE DIOXYGENASE"/>
    <property type="match status" value="1"/>
</dbReference>
<reference evidence="9 10" key="1">
    <citation type="submission" date="2020-09" db="EMBL/GenBank/DDBJ databases">
        <title>De no assembly of potato wild relative species, Solanum commersonii.</title>
        <authorList>
            <person name="Cho K."/>
        </authorList>
    </citation>
    <scope>NUCLEOTIDE SEQUENCE [LARGE SCALE GENOMIC DNA]</scope>
    <source>
        <strain evidence="9">LZ3.2</strain>
        <tissue evidence="9">Leaf</tissue>
    </source>
</reference>
<comment type="cofactor">
    <cofactor evidence="1">
        <name>Fe(2+)</name>
        <dbReference type="ChEBI" id="CHEBI:29033"/>
    </cofactor>
</comment>